<evidence type="ECO:0000313" key="4">
    <source>
        <dbReference type="EMBL" id="EGH34140.1"/>
    </source>
</evidence>
<feature type="DNA-binding region" description="OmpR/PhoB-type" evidence="2">
    <location>
        <begin position="1"/>
        <end position="27"/>
    </location>
</feature>
<dbReference type="HOGENOM" id="CLU_3281730_0_0_6"/>
<comment type="caution">
    <text evidence="4">The sequence shown here is derived from an EMBL/GenBank/DDBJ whole genome shotgun (WGS) entry which is preliminary data.</text>
</comment>
<proteinExistence type="predicted"/>
<organism evidence="4 5">
    <name type="scientific">Pseudomonas syringae pv. japonica str. M301072</name>
    <dbReference type="NCBI Taxonomy" id="629262"/>
    <lineage>
        <taxon>Bacteria</taxon>
        <taxon>Pseudomonadati</taxon>
        <taxon>Pseudomonadota</taxon>
        <taxon>Gammaproteobacteria</taxon>
        <taxon>Pseudomonadales</taxon>
        <taxon>Pseudomonadaceae</taxon>
        <taxon>Pseudomonas</taxon>
        <taxon>Pseudomonas syringae</taxon>
    </lineage>
</organism>
<dbReference type="GO" id="GO:0003677">
    <property type="term" value="F:DNA binding"/>
    <property type="evidence" value="ECO:0007669"/>
    <property type="project" value="UniProtKB-UniRule"/>
</dbReference>
<evidence type="ECO:0000256" key="2">
    <source>
        <dbReference type="PROSITE-ProRule" id="PRU01091"/>
    </source>
</evidence>
<dbReference type="Gene3D" id="1.10.10.10">
    <property type="entry name" value="Winged helix-like DNA-binding domain superfamily/Winged helix DNA-binding domain"/>
    <property type="match status" value="1"/>
</dbReference>
<dbReference type="AlphaFoldDB" id="F3FV98"/>
<sequence>IRPKIGDDPIHPRLIKTVRSKGYLFVPEAAQDMSGHVFSG</sequence>
<reference evidence="4 5" key="1">
    <citation type="journal article" date="2011" name="PLoS Pathog.">
        <title>Dynamic evolution of pathogenicity revealed by sequencing and comparative genomics of 19 Pseudomonas syringae isolates.</title>
        <authorList>
            <person name="Baltrus D.A."/>
            <person name="Nishimura M.T."/>
            <person name="Romanchuk A."/>
            <person name="Chang J.H."/>
            <person name="Mukhtar M.S."/>
            <person name="Cherkis K."/>
            <person name="Roach J."/>
            <person name="Grant S.R."/>
            <person name="Jones C.D."/>
            <person name="Dangl J.L."/>
        </authorList>
    </citation>
    <scope>NUCLEOTIDE SEQUENCE [LARGE SCALE GENOMIC DNA]</scope>
    <source>
        <strain evidence="5">M301072PT</strain>
    </source>
</reference>
<dbReference type="InterPro" id="IPR016032">
    <property type="entry name" value="Sig_transdc_resp-reg_C-effctor"/>
</dbReference>
<accession>F3FV98</accession>
<feature type="domain" description="OmpR/PhoB-type" evidence="3">
    <location>
        <begin position="1"/>
        <end position="27"/>
    </location>
</feature>
<evidence type="ECO:0000259" key="3">
    <source>
        <dbReference type="PROSITE" id="PS51755"/>
    </source>
</evidence>
<dbReference type="InterPro" id="IPR036388">
    <property type="entry name" value="WH-like_DNA-bd_sf"/>
</dbReference>
<dbReference type="PROSITE" id="PS51755">
    <property type="entry name" value="OMPR_PHOB"/>
    <property type="match status" value="1"/>
</dbReference>
<dbReference type="Proteomes" id="UP000004471">
    <property type="component" value="Unassembled WGS sequence"/>
</dbReference>
<dbReference type="InterPro" id="IPR001867">
    <property type="entry name" value="OmpR/PhoB-type_DNA-bd"/>
</dbReference>
<protein>
    <submittedName>
        <fullName evidence="4">DNA-binding response regulator</fullName>
    </submittedName>
</protein>
<evidence type="ECO:0000313" key="5">
    <source>
        <dbReference type="Proteomes" id="UP000004471"/>
    </source>
</evidence>
<evidence type="ECO:0000256" key="1">
    <source>
        <dbReference type="ARBA" id="ARBA00023125"/>
    </source>
</evidence>
<keyword evidence="1 2" id="KW-0238">DNA-binding</keyword>
<dbReference type="GO" id="GO:0006355">
    <property type="term" value="P:regulation of DNA-templated transcription"/>
    <property type="evidence" value="ECO:0007669"/>
    <property type="project" value="InterPro"/>
</dbReference>
<dbReference type="GO" id="GO:0000160">
    <property type="term" value="P:phosphorelay signal transduction system"/>
    <property type="evidence" value="ECO:0007669"/>
    <property type="project" value="InterPro"/>
</dbReference>
<name>F3FV98_PSESX</name>
<gene>
    <name evidence="4" type="ORF">PSYJA_36524</name>
</gene>
<dbReference type="EMBL" id="AEAH01002241">
    <property type="protein sequence ID" value="EGH34140.1"/>
    <property type="molecule type" value="Genomic_DNA"/>
</dbReference>
<feature type="non-terminal residue" evidence="4">
    <location>
        <position position="1"/>
    </location>
</feature>
<dbReference type="SUPFAM" id="SSF46894">
    <property type="entry name" value="C-terminal effector domain of the bipartite response regulators"/>
    <property type="match status" value="1"/>
</dbReference>